<protein>
    <recommendedName>
        <fullName evidence="3">Lipoprotein</fullName>
    </recommendedName>
</protein>
<proteinExistence type="predicted"/>
<comment type="caution">
    <text evidence="1">The sequence shown here is derived from an EMBL/GenBank/DDBJ whole genome shotgun (WGS) entry which is preliminary data.</text>
</comment>
<dbReference type="AlphaFoldDB" id="A0A1E3M0S2"/>
<dbReference type="RefSeq" id="WP_069318871.1">
    <property type="nucleotide sequence ID" value="NZ_MDDS01000004.1"/>
</dbReference>
<dbReference type="PROSITE" id="PS51257">
    <property type="entry name" value="PROKAR_LIPOPROTEIN"/>
    <property type="match status" value="1"/>
</dbReference>
<dbReference type="Proteomes" id="UP000094487">
    <property type="component" value="Unassembled WGS sequence"/>
</dbReference>
<name>A0A1E3M0S2_9SPHN</name>
<evidence type="ECO:0008006" key="3">
    <source>
        <dbReference type="Google" id="ProtNLM"/>
    </source>
</evidence>
<keyword evidence="2" id="KW-1185">Reference proteome</keyword>
<dbReference type="OrthoDB" id="7475328at2"/>
<dbReference type="EMBL" id="MDDS01000004">
    <property type="protein sequence ID" value="ODP39636.1"/>
    <property type="molecule type" value="Genomic_DNA"/>
</dbReference>
<organism evidence="1 2">
    <name type="scientific">Sphingomonas turrisvirgatae</name>
    <dbReference type="NCBI Taxonomy" id="1888892"/>
    <lineage>
        <taxon>Bacteria</taxon>
        <taxon>Pseudomonadati</taxon>
        <taxon>Pseudomonadota</taxon>
        <taxon>Alphaproteobacteria</taxon>
        <taxon>Sphingomonadales</taxon>
        <taxon>Sphingomonadaceae</taxon>
        <taxon>Sphingomonas</taxon>
    </lineage>
</organism>
<reference evidence="1 2" key="1">
    <citation type="submission" date="2016-08" db="EMBL/GenBank/DDBJ databases">
        <title>Draft genome of the agarase producing Sphingomonas sp. MCT13.</title>
        <authorList>
            <person name="D'Andrea M.M."/>
            <person name="Rossolini G.M."/>
            <person name="Thaller M.C."/>
        </authorList>
    </citation>
    <scope>NUCLEOTIDE SEQUENCE [LARGE SCALE GENOMIC DNA]</scope>
    <source>
        <strain evidence="1 2">MCT13</strain>
    </source>
</reference>
<evidence type="ECO:0000313" key="1">
    <source>
        <dbReference type="EMBL" id="ODP39636.1"/>
    </source>
</evidence>
<sequence>MKRLLIAATLPIIGLAGCATTREATAEQRVSCERMEQDMGLRTTHDHAAMKGMGMNPMNLSHERCQQILAQPQ</sequence>
<accession>A0A1E3M0S2</accession>
<gene>
    <name evidence="1" type="ORF">BFL28_09555</name>
</gene>
<evidence type="ECO:0000313" key="2">
    <source>
        <dbReference type="Proteomes" id="UP000094487"/>
    </source>
</evidence>